<proteinExistence type="predicted"/>
<dbReference type="Proteomes" id="UP001327560">
    <property type="component" value="Chromosome 5"/>
</dbReference>
<dbReference type="EMBL" id="CP136894">
    <property type="protein sequence ID" value="WOL07048.1"/>
    <property type="molecule type" value="Genomic_DNA"/>
</dbReference>
<name>A0AAQ3QF96_9LILI</name>
<evidence type="ECO:0000313" key="2">
    <source>
        <dbReference type="Proteomes" id="UP001327560"/>
    </source>
</evidence>
<protein>
    <recommendedName>
        <fullName evidence="3">Reverse transcriptase zinc-binding domain-containing protein</fullName>
    </recommendedName>
</protein>
<evidence type="ECO:0000313" key="1">
    <source>
        <dbReference type="EMBL" id="WOL07048.1"/>
    </source>
</evidence>
<gene>
    <name evidence="1" type="ORF">Cni_G15784</name>
</gene>
<evidence type="ECO:0008006" key="3">
    <source>
        <dbReference type="Google" id="ProtNLM"/>
    </source>
</evidence>
<sequence>MKMGSGMDKAGEDAEKGQGAGVLKAKGPISWVGLFRRTITGDDWRYSPELDDKIKKIQEQATGKVVIAEEDIEKARKECQLVLYEKFFGRTPALELGASSLIDTMEGELSADEGRNLSGPTAVIGRPVKIDEYTKAGDRGKFARICIQMNLKKLIEQGFWVEIKGYKFFKTIAYENLLNIYYCCGRIGHKEEVCSQRERKKNEVLVQGKSKEMTSEENLLGPWVQVLKKNRKGLRRNVRTDNANRNPFIVLNNPTYEENLMEKEKDEINKEGDKESVKYIDKGTRKLQWKNQWKNKKKVDEIDTVEQLDAIADKMSKSFTRIMENKFAEKDFIEAGFDPELSRIIEKSGNKARKGMKCNEILINVHVNFKSVRVKKRRVSNDLKLIDDEGDLGKENSNGDERGGKDRWIWADNWRGTLIVKDAYCYLKNDEEIMYDNQINWREVWRINASQRVKIFIWKFMWGRLPTSDWFGNFSEYEKLVENNLKLKFRHRDSGENGGWLREGDGYEKVYVEWLKFVMACSW</sequence>
<reference evidence="1 2" key="1">
    <citation type="submission" date="2023-10" db="EMBL/GenBank/DDBJ databases">
        <title>Chromosome-scale genome assembly provides insights into flower coloration mechanisms of Canna indica.</title>
        <authorList>
            <person name="Li C."/>
        </authorList>
    </citation>
    <scope>NUCLEOTIDE SEQUENCE [LARGE SCALE GENOMIC DNA]</scope>
    <source>
        <tissue evidence="1">Flower</tissue>
    </source>
</reference>
<dbReference type="PANTHER" id="PTHR31286">
    <property type="entry name" value="GLYCINE-RICH CELL WALL STRUCTURAL PROTEIN 1.8-LIKE"/>
    <property type="match status" value="1"/>
</dbReference>
<organism evidence="1 2">
    <name type="scientific">Canna indica</name>
    <name type="common">Indian-shot</name>
    <dbReference type="NCBI Taxonomy" id="4628"/>
    <lineage>
        <taxon>Eukaryota</taxon>
        <taxon>Viridiplantae</taxon>
        <taxon>Streptophyta</taxon>
        <taxon>Embryophyta</taxon>
        <taxon>Tracheophyta</taxon>
        <taxon>Spermatophyta</taxon>
        <taxon>Magnoliopsida</taxon>
        <taxon>Liliopsida</taxon>
        <taxon>Zingiberales</taxon>
        <taxon>Cannaceae</taxon>
        <taxon>Canna</taxon>
    </lineage>
</organism>
<dbReference type="PANTHER" id="PTHR31286:SF99">
    <property type="entry name" value="DUF4283 DOMAIN-CONTAINING PROTEIN"/>
    <property type="match status" value="1"/>
</dbReference>
<accession>A0AAQ3QF96</accession>
<dbReference type="AlphaFoldDB" id="A0AAQ3QF96"/>
<dbReference type="InterPro" id="IPR040256">
    <property type="entry name" value="At4g02000-like"/>
</dbReference>
<keyword evidence="2" id="KW-1185">Reference proteome</keyword>